<evidence type="ECO:0000313" key="7">
    <source>
        <dbReference type="EMBL" id="SEI01561.1"/>
    </source>
</evidence>
<dbReference type="Gene3D" id="3.10.290.10">
    <property type="entry name" value="RNA-binding S4 domain"/>
    <property type="match status" value="1"/>
</dbReference>
<dbReference type="InterPro" id="IPR036986">
    <property type="entry name" value="S4_RNA-bd_sf"/>
</dbReference>
<dbReference type="EMBL" id="LT629973">
    <property type="protein sequence ID" value="SEI01561.1"/>
    <property type="molecule type" value="Genomic_DNA"/>
</dbReference>
<dbReference type="SUPFAM" id="SSF55174">
    <property type="entry name" value="Alpha-L RNA-binding motif"/>
    <property type="match status" value="1"/>
</dbReference>
<dbReference type="InterPro" id="IPR020094">
    <property type="entry name" value="TruA/RsuA/RluB/E/F_N"/>
</dbReference>
<dbReference type="GO" id="GO:0001522">
    <property type="term" value="P:pseudouridine synthesis"/>
    <property type="evidence" value="ECO:0007669"/>
    <property type="project" value="InterPro"/>
</dbReference>
<keyword evidence="3 5" id="KW-0413">Isomerase</keyword>
<dbReference type="InterPro" id="IPR050343">
    <property type="entry name" value="RsuA_PseudoU_synthase"/>
</dbReference>
<comment type="similarity">
    <text evidence="1 5">Belongs to the pseudouridine synthase RsuA family.</text>
</comment>
<dbReference type="AlphaFoldDB" id="A0A1C7PC82"/>
<dbReference type="InterPro" id="IPR018496">
    <property type="entry name" value="PsdUridine_synth_RsuA/RluB_CS"/>
</dbReference>
<dbReference type="InterPro" id="IPR020103">
    <property type="entry name" value="PsdUridine_synth_cat_dom_sf"/>
</dbReference>
<dbReference type="GO" id="GO:0006364">
    <property type="term" value="P:rRNA processing"/>
    <property type="evidence" value="ECO:0007669"/>
    <property type="project" value="UniProtKB-ARBA"/>
</dbReference>
<evidence type="ECO:0000256" key="1">
    <source>
        <dbReference type="ARBA" id="ARBA00008348"/>
    </source>
</evidence>
<proteinExistence type="inferred from homology"/>
<dbReference type="RefSeq" id="WP_067774897.1">
    <property type="nucleotide sequence ID" value="NZ_LIGX01000020.1"/>
</dbReference>
<dbReference type="PROSITE" id="PS01149">
    <property type="entry name" value="PSI_RSU"/>
    <property type="match status" value="1"/>
</dbReference>
<dbReference type="GO" id="GO:0140098">
    <property type="term" value="F:catalytic activity, acting on RNA"/>
    <property type="evidence" value="ECO:0007669"/>
    <property type="project" value="UniProtKB-ARBA"/>
</dbReference>
<dbReference type="CDD" id="cd00165">
    <property type="entry name" value="S4"/>
    <property type="match status" value="1"/>
</dbReference>
<gene>
    <name evidence="7" type="ORF">PYTT_2586</name>
</gene>
<keyword evidence="8" id="KW-1185">Reference proteome</keyword>
<dbReference type="PATRIC" id="fig|1679444.3.peg.2677"/>
<evidence type="ECO:0000313" key="8">
    <source>
        <dbReference type="Proteomes" id="UP000176204"/>
    </source>
</evidence>
<dbReference type="PANTHER" id="PTHR47683:SF4">
    <property type="entry name" value="PSEUDOURIDINE SYNTHASE"/>
    <property type="match status" value="1"/>
</dbReference>
<evidence type="ECO:0000256" key="3">
    <source>
        <dbReference type="ARBA" id="ARBA00023235"/>
    </source>
</evidence>
<reference evidence="8" key="1">
    <citation type="submission" date="2016-09" db="EMBL/GenBank/DDBJ databases">
        <authorList>
            <person name="Koehorst J."/>
        </authorList>
    </citation>
    <scope>NUCLEOTIDE SEQUENCE [LARGE SCALE GENOMIC DNA]</scope>
</reference>
<dbReference type="PANTHER" id="PTHR47683">
    <property type="entry name" value="PSEUDOURIDINE SYNTHASE FAMILY PROTEIN-RELATED"/>
    <property type="match status" value="1"/>
</dbReference>
<dbReference type="InterPro" id="IPR000748">
    <property type="entry name" value="PsdUridine_synth_RsuA/RluB/E/F"/>
</dbReference>
<dbReference type="Pfam" id="PF00849">
    <property type="entry name" value="PseudoU_synth_2"/>
    <property type="match status" value="1"/>
</dbReference>
<evidence type="ECO:0000256" key="4">
    <source>
        <dbReference type="PROSITE-ProRule" id="PRU00182"/>
    </source>
</evidence>
<dbReference type="InterPro" id="IPR042092">
    <property type="entry name" value="PsdUridine_s_RsuA/RluB/E/F_cat"/>
</dbReference>
<dbReference type="Proteomes" id="UP000176204">
    <property type="component" value="Chromosome I"/>
</dbReference>
<evidence type="ECO:0000256" key="5">
    <source>
        <dbReference type="RuleBase" id="RU003887"/>
    </source>
</evidence>
<dbReference type="Gene3D" id="3.30.70.580">
    <property type="entry name" value="Pseudouridine synthase I, catalytic domain, N-terminal subdomain"/>
    <property type="match status" value="1"/>
</dbReference>
<dbReference type="GO" id="GO:0009982">
    <property type="term" value="F:pseudouridine synthase activity"/>
    <property type="evidence" value="ECO:0007669"/>
    <property type="project" value="InterPro"/>
</dbReference>
<name>A0A1C7PC82_9BACT</name>
<dbReference type="EC" id="5.4.99.-" evidence="5"/>
<protein>
    <recommendedName>
        <fullName evidence="5">Pseudouridine synthase</fullName>
        <ecNumber evidence="5">5.4.99.-</ecNumber>
    </recommendedName>
</protein>
<evidence type="ECO:0000256" key="2">
    <source>
        <dbReference type="ARBA" id="ARBA00022884"/>
    </source>
</evidence>
<dbReference type="SUPFAM" id="SSF55120">
    <property type="entry name" value="Pseudouridine synthase"/>
    <property type="match status" value="1"/>
</dbReference>
<dbReference type="NCBIfam" id="TIGR00093">
    <property type="entry name" value="pseudouridine synthase"/>
    <property type="match status" value="1"/>
</dbReference>
<feature type="domain" description="Pseudouridine synthase RsuA/RluA-like" evidence="6">
    <location>
        <begin position="61"/>
        <end position="144"/>
    </location>
</feature>
<keyword evidence="2 4" id="KW-0694">RNA-binding</keyword>
<dbReference type="InterPro" id="IPR006145">
    <property type="entry name" value="PsdUridine_synth_RsuA/RluA"/>
</dbReference>
<sequence>MIRFDALLSRFGYCSRREASGWVKSGRAMHRGQPVRNVSEKVDPHDVLIDGKPVPFPDGIYIALNKPTGCTCSHREEGELVDDLLPPSWLRRNPSVTTVGRLDKDTSGLLLITDDGQFVHDMTSPKKHVPKIYAFTTSAPVPEEAVALFASGEYMLHGEATPCLPADLVLTGECSGTLTLHEGRYHQVRRMLAEAGAPVVTLRRTHIGTLSLDTLGLEEGEWKEIDPASIRP</sequence>
<dbReference type="PROSITE" id="PS50889">
    <property type="entry name" value="S4"/>
    <property type="match status" value="1"/>
</dbReference>
<dbReference type="STRING" id="1679444.PYTT_2586"/>
<dbReference type="GO" id="GO:0003723">
    <property type="term" value="F:RNA binding"/>
    <property type="evidence" value="ECO:0007669"/>
    <property type="project" value="UniProtKB-KW"/>
</dbReference>
<accession>A0A1C7PC82</accession>
<dbReference type="KEGG" id="agl:PYTT_2586"/>
<evidence type="ECO:0000259" key="6">
    <source>
        <dbReference type="Pfam" id="PF00849"/>
    </source>
</evidence>
<dbReference type="Gene3D" id="3.30.70.1560">
    <property type="entry name" value="Alpha-L RNA-binding motif"/>
    <property type="match status" value="1"/>
</dbReference>
<organism evidence="7 8">
    <name type="scientific">Akkermansia glycaniphila</name>
    <dbReference type="NCBI Taxonomy" id="1679444"/>
    <lineage>
        <taxon>Bacteria</taxon>
        <taxon>Pseudomonadati</taxon>
        <taxon>Verrucomicrobiota</taxon>
        <taxon>Verrucomicrobiia</taxon>
        <taxon>Verrucomicrobiales</taxon>
        <taxon>Akkermansiaceae</taxon>
        <taxon>Akkermansia</taxon>
    </lineage>
</organism>